<reference evidence="4" key="1">
    <citation type="journal article" date="2014" name="Int. J. Syst. Evol. Microbiol.">
        <title>Complete genome of a new Firmicutes species belonging to the dominant human colonic microbiota ('Ruminococcus bicirculans') reveals two chromosomes and a selective capacity to utilize plant glucans.</title>
        <authorList>
            <consortium name="NISC Comparative Sequencing Program"/>
            <person name="Wegmann U."/>
            <person name="Louis P."/>
            <person name="Goesmann A."/>
            <person name="Henrissat B."/>
            <person name="Duncan S.H."/>
            <person name="Flint H.J."/>
        </authorList>
    </citation>
    <scope>NUCLEOTIDE SEQUENCE</scope>
    <source>
        <strain evidence="4">NBRC 103855</strain>
    </source>
</reference>
<feature type="domain" description="Methyltransferase" evidence="3">
    <location>
        <begin position="16"/>
        <end position="93"/>
    </location>
</feature>
<evidence type="ECO:0000313" key="5">
    <source>
        <dbReference type="Proteomes" id="UP001161406"/>
    </source>
</evidence>
<keyword evidence="1" id="KW-0489">Methyltransferase</keyword>
<comment type="caution">
    <text evidence="4">The sequence shown here is derived from an EMBL/GenBank/DDBJ whole genome shotgun (WGS) entry which is preliminary data.</text>
</comment>
<evidence type="ECO:0000313" key="4">
    <source>
        <dbReference type="EMBL" id="GLQ08995.1"/>
    </source>
</evidence>
<dbReference type="Proteomes" id="UP001161406">
    <property type="component" value="Unassembled WGS sequence"/>
</dbReference>
<dbReference type="InterPro" id="IPR041698">
    <property type="entry name" value="Methyltransf_25"/>
</dbReference>
<name>A0ABQ5UCR8_9HYPH</name>
<sequence length="232" mass="25741">MFLKLVEIAPGRACLLDIGCGPGKIARPLARHFDRVIAVDPSRNMLALGQSLPGGTASNIDWIEGFAEEFPIQGHRFDLIVAAASIHWMDHARLFPRLRAHAGAGHAFAVVSGDDAFEPPWHADWLGFLAKWVLVITGEPFDPPGKARYWDSYAGYLDIRGDEYFLSEPFEQSVADFIGCQHSRDTFAPSKLGSRLRDFDGELADVLRPHASEGRLTYRVRTRLVWGSIKAA</sequence>
<dbReference type="PANTHER" id="PTHR44942:SF4">
    <property type="entry name" value="METHYLTRANSFERASE TYPE 11 DOMAIN-CONTAINING PROTEIN"/>
    <property type="match status" value="1"/>
</dbReference>
<dbReference type="EMBL" id="BSNG01000001">
    <property type="protein sequence ID" value="GLQ08995.1"/>
    <property type="molecule type" value="Genomic_DNA"/>
</dbReference>
<dbReference type="InterPro" id="IPR051052">
    <property type="entry name" value="Diverse_substrate_MTase"/>
</dbReference>
<dbReference type="Gene3D" id="3.40.50.150">
    <property type="entry name" value="Vaccinia Virus protein VP39"/>
    <property type="match status" value="1"/>
</dbReference>
<keyword evidence="2" id="KW-0808">Transferase</keyword>
<evidence type="ECO:0000256" key="2">
    <source>
        <dbReference type="ARBA" id="ARBA00022679"/>
    </source>
</evidence>
<dbReference type="CDD" id="cd02440">
    <property type="entry name" value="AdoMet_MTases"/>
    <property type="match status" value="1"/>
</dbReference>
<dbReference type="InterPro" id="IPR029063">
    <property type="entry name" value="SAM-dependent_MTases_sf"/>
</dbReference>
<protein>
    <recommendedName>
        <fullName evidence="3">Methyltransferase domain-containing protein</fullName>
    </recommendedName>
</protein>
<gene>
    <name evidence="4" type="ORF">GCM10007913_09270</name>
</gene>
<organism evidence="4 5">
    <name type="scientific">Devosia yakushimensis</name>
    <dbReference type="NCBI Taxonomy" id="470028"/>
    <lineage>
        <taxon>Bacteria</taxon>
        <taxon>Pseudomonadati</taxon>
        <taxon>Pseudomonadota</taxon>
        <taxon>Alphaproteobacteria</taxon>
        <taxon>Hyphomicrobiales</taxon>
        <taxon>Devosiaceae</taxon>
        <taxon>Devosia</taxon>
    </lineage>
</organism>
<evidence type="ECO:0000259" key="3">
    <source>
        <dbReference type="Pfam" id="PF13649"/>
    </source>
</evidence>
<evidence type="ECO:0000256" key="1">
    <source>
        <dbReference type="ARBA" id="ARBA00022603"/>
    </source>
</evidence>
<keyword evidence="5" id="KW-1185">Reference proteome</keyword>
<dbReference type="PANTHER" id="PTHR44942">
    <property type="entry name" value="METHYLTRANSF_11 DOMAIN-CONTAINING PROTEIN"/>
    <property type="match status" value="1"/>
</dbReference>
<proteinExistence type="predicted"/>
<dbReference type="RefSeq" id="WP_284388390.1">
    <property type="nucleotide sequence ID" value="NZ_BSNG01000001.1"/>
</dbReference>
<dbReference type="Pfam" id="PF13649">
    <property type="entry name" value="Methyltransf_25"/>
    <property type="match status" value="1"/>
</dbReference>
<reference evidence="4" key="2">
    <citation type="submission" date="2023-01" db="EMBL/GenBank/DDBJ databases">
        <title>Draft genome sequence of Devosia yakushimensis strain NBRC 103855.</title>
        <authorList>
            <person name="Sun Q."/>
            <person name="Mori K."/>
        </authorList>
    </citation>
    <scope>NUCLEOTIDE SEQUENCE</scope>
    <source>
        <strain evidence="4">NBRC 103855</strain>
    </source>
</reference>
<dbReference type="SUPFAM" id="SSF53335">
    <property type="entry name" value="S-adenosyl-L-methionine-dependent methyltransferases"/>
    <property type="match status" value="1"/>
</dbReference>
<accession>A0ABQ5UCR8</accession>